<evidence type="ECO:0000256" key="4">
    <source>
        <dbReference type="ARBA" id="ARBA00022692"/>
    </source>
</evidence>
<evidence type="ECO:0008006" key="10">
    <source>
        <dbReference type="Google" id="ProtNLM"/>
    </source>
</evidence>
<proteinExistence type="inferred from homology"/>
<keyword evidence="3" id="KW-1003">Cell membrane</keyword>
<feature type="transmembrane region" description="Helical" evidence="7">
    <location>
        <begin position="110"/>
        <end position="129"/>
    </location>
</feature>
<dbReference type="HOGENOM" id="CLU_101297_1_2_5"/>
<keyword evidence="4 7" id="KW-0812">Transmembrane</keyword>
<dbReference type="KEGG" id="pgv:SL003B_2173"/>
<dbReference type="InterPro" id="IPR005524">
    <property type="entry name" value="DUF318"/>
</dbReference>
<evidence type="ECO:0000256" key="6">
    <source>
        <dbReference type="ARBA" id="ARBA00023136"/>
    </source>
</evidence>
<accession>F2IYY3</accession>
<dbReference type="AlphaFoldDB" id="F2IYY3"/>
<feature type="transmembrane region" description="Helical" evidence="7">
    <location>
        <begin position="43"/>
        <end position="67"/>
    </location>
</feature>
<evidence type="ECO:0000256" key="1">
    <source>
        <dbReference type="ARBA" id="ARBA00004651"/>
    </source>
</evidence>
<evidence type="ECO:0000256" key="2">
    <source>
        <dbReference type="ARBA" id="ARBA00006386"/>
    </source>
</evidence>
<comment type="similarity">
    <text evidence="2">Belongs to the UPF0718 family.</text>
</comment>
<keyword evidence="6 7" id="KW-0472">Membrane</keyword>
<dbReference type="EMBL" id="CP002568">
    <property type="protein sequence ID" value="ADZ70598.1"/>
    <property type="molecule type" value="Genomic_DNA"/>
</dbReference>
<sequence length="177" mass="18196">MTVAIVALLWGIVVVLGGAAVRKGGVPALRGAGDFALKTGLSIVPRLVFALLAASFLSKLIPAEWIVSAIGRDSGTTGILIASVAGGLLPGGPMSSFPIAVFLWQFGAGVPQMVALLVGWSVFAFHRVIAYELPLLGWRFAAIRLLSTFMMPPLAGLIAAGLLAWLGEGAAPLPPAQ</sequence>
<feature type="transmembrane region" description="Helical" evidence="7">
    <location>
        <begin position="79"/>
        <end position="104"/>
    </location>
</feature>
<evidence type="ECO:0000256" key="5">
    <source>
        <dbReference type="ARBA" id="ARBA00022989"/>
    </source>
</evidence>
<protein>
    <recommendedName>
        <fullName evidence="10">Permease</fullName>
    </recommendedName>
</protein>
<evidence type="ECO:0000256" key="7">
    <source>
        <dbReference type="SAM" id="Phobius"/>
    </source>
</evidence>
<evidence type="ECO:0000313" key="8">
    <source>
        <dbReference type="EMBL" id="ADZ70598.1"/>
    </source>
</evidence>
<comment type="subcellular location">
    <subcellularLocation>
        <location evidence="1">Cell membrane</location>
        <topology evidence="1">Multi-pass membrane protein</topology>
    </subcellularLocation>
</comment>
<keyword evidence="9" id="KW-1185">Reference proteome</keyword>
<feature type="transmembrane region" description="Helical" evidence="7">
    <location>
        <begin position="141"/>
        <end position="166"/>
    </location>
</feature>
<evidence type="ECO:0000313" key="9">
    <source>
        <dbReference type="Proteomes" id="UP000008130"/>
    </source>
</evidence>
<evidence type="ECO:0000256" key="3">
    <source>
        <dbReference type="ARBA" id="ARBA00022475"/>
    </source>
</evidence>
<dbReference type="eggNOG" id="COG0701">
    <property type="taxonomic scope" value="Bacteria"/>
</dbReference>
<keyword evidence="5 7" id="KW-1133">Transmembrane helix</keyword>
<dbReference type="GO" id="GO:0005886">
    <property type="term" value="C:plasma membrane"/>
    <property type="evidence" value="ECO:0007669"/>
    <property type="project" value="UniProtKB-SubCell"/>
</dbReference>
<dbReference type="Pfam" id="PF03773">
    <property type="entry name" value="ArsP_1"/>
    <property type="match status" value="1"/>
</dbReference>
<organism evidence="8 9">
    <name type="scientific">Polymorphum gilvum (strain LMG 25793 / CGMCC 1.9160 / SL003B-26A1)</name>
    <dbReference type="NCBI Taxonomy" id="991905"/>
    <lineage>
        <taxon>Bacteria</taxon>
        <taxon>Pseudomonadati</taxon>
        <taxon>Pseudomonadota</taxon>
        <taxon>Alphaproteobacteria</taxon>
        <taxon>Rhodobacterales</taxon>
        <taxon>Paracoccaceae</taxon>
        <taxon>Polymorphum</taxon>
    </lineage>
</organism>
<dbReference type="OrthoDB" id="5797386at2"/>
<dbReference type="STRING" id="991905.SL003B_2173"/>
<dbReference type="RefSeq" id="WP_013652916.1">
    <property type="nucleotide sequence ID" value="NC_015259.1"/>
</dbReference>
<dbReference type="Proteomes" id="UP000008130">
    <property type="component" value="Chromosome"/>
</dbReference>
<reference evidence="8 9" key="1">
    <citation type="journal article" date="2011" name="J. Bacteriol.">
        <title>Complete genome sequence of Polymorphum gilvum SL003B-26A1T, a crude oil-degrading bacterium from oil-polluted saline soil.</title>
        <authorList>
            <person name="Li S.G."/>
            <person name="Tang Y.Q."/>
            <person name="Nie Y."/>
            <person name="Cai M."/>
            <person name="Wu X.L."/>
        </authorList>
    </citation>
    <scope>NUCLEOTIDE SEQUENCE [LARGE SCALE GENOMIC DNA]</scope>
    <source>
        <strain evidence="9">LMG 25793 / CGMCC 1.9160 / SL003B-26A1</strain>
    </source>
</reference>
<gene>
    <name evidence="8" type="ordered locus">SL003B_2173</name>
</gene>
<name>F2IYY3_POLGS</name>